<dbReference type="GO" id="GO:0009228">
    <property type="term" value="P:thiamine biosynthetic process"/>
    <property type="evidence" value="ECO:0007669"/>
    <property type="project" value="TreeGrafter"/>
</dbReference>
<protein>
    <submittedName>
        <fullName evidence="2">Bifunctional hydroxymethylpyrimidine kinase/phosphomethylpyrimidine kinase</fullName>
    </submittedName>
</protein>
<accession>A0A944D4E3</accession>
<keyword evidence="2" id="KW-0808">Transferase</keyword>
<dbReference type="GO" id="GO:0008972">
    <property type="term" value="F:phosphomethylpyrimidine kinase activity"/>
    <property type="evidence" value="ECO:0007669"/>
    <property type="project" value="TreeGrafter"/>
</dbReference>
<feature type="domain" description="Pyridoxamine kinase/Phosphomethylpyrimidine kinase" evidence="1">
    <location>
        <begin position="14"/>
        <end position="255"/>
    </location>
</feature>
<gene>
    <name evidence="2" type="ORF">I8J34_00975</name>
</gene>
<dbReference type="AlphaFoldDB" id="A0A944D4E3"/>
<dbReference type="GO" id="GO:0005829">
    <property type="term" value="C:cytosol"/>
    <property type="evidence" value="ECO:0007669"/>
    <property type="project" value="TreeGrafter"/>
</dbReference>
<organism evidence="2 3">
    <name type="scientific">Denitromonas iodatirespirans</name>
    <dbReference type="NCBI Taxonomy" id="2795389"/>
    <lineage>
        <taxon>Bacteria</taxon>
        <taxon>Pseudomonadati</taxon>
        <taxon>Pseudomonadota</taxon>
        <taxon>Betaproteobacteria</taxon>
        <taxon>Rhodocyclales</taxon>
        <taxon>Zoogloeaceae</taxon>
        <taxon>Denitromonas</taxon>
    </lineage>
</organism>
<proteinExistence type="predicted"/>
<dbReference type="Proteomes" id="UP000694660">
    <property type="component" value="Unassembled WGS sequence"/>
</dbReference>
<dbReference type="GO" id="GO:0008902">
    <property type="term" value="F:hydroxymethylpyrimidine kinase activity"/>
    <property type="evidence" value="ECO:0007669"/>
    <property type="project" value="TreeGrafter"/>
</dbReference>
<dbReference type="SUPFAM" id="SSF53613">
    <property type="entry name" value="Ribokinase-like"/>
    <property type="match status" value="1"/>
</dbReference>
<dbReference type="EMBL" id="JAEKFT010000001">
    <property type="protein sequence ID" value="MBT0959729.1"/>
    <property type="molecule type" value="Genomic_DNA"/>
</dbReference>
<dbReference type="Gene3D" id="3.40.1190.20">
    <property type="match status" value="1"/>
</dbReference>
<evidence type="ECO:0000259" key="1">
    <source>
        <dbReference type="Pfam" id="PF08543"/>
    </source>
</evidence>
<name>A0A944D4E3_DENI1</name>
<evidence type="ECO:0000313" key="3">
    <source>
        <dbReference type="Proteomes" id="UP000694660"/>
    </source>
</evidence>
<dbReference type="RefSeq" id="WP_214359483.1">
    <property type="nucleotide sequence ID" value="NZ_JAEKFT010000001.1"/>
</dbReference>
<keyword evidence="3" id="KW-1185">Reference proteome</keyword>
<sequence length="264" mass="26993">MRHVAAVLVIGPADPTSAAGVSADVLSLAHQGTYPLAVVSEMCLRDTAHFEGRVALDPELVIEQARLILEDVPVAAIKLVVPDSVELVAALAELVSDYGEVPLILEAPALALHEDDSEDSPLAAAIELLLPQAAVLVADVSVGRRLVAAGFEGDEAGMSVEALASALCSAGAGHVLLLGGAAAVQVVHLLHGPEGVVRRDVFERSPQPVLGLSSSVSAALAAAMAQGQAVPDAVQTALRFAHAAEGRHFRLGMGTAVPDRGMMS</sequence>
<evidence type="ECO:0000313" key="2">
    <source>
        <dbReference type="EMBL" id="MBT0959729.1"/>
    </source>
</evidence>
<keyword evidence="2" id="KW-0418">Kinase</keyword>
<dbReference type="PANTHER" id="PTHR20858">
    <property type="entry name" value="PHOSPHOMETHYLPYRIMIDINE KINASE"/>
    <property type="match status" value="1"/>
</dbReference>
<dbReference type="InterPro" id="IPR013749">
    <property type="entry name" value="PM/HMP-P_kinase-1"/>
</dbReference>
<dbReference type="InterPro" id="IPR029056">
    <property type="entry name" value="Ribokinase-like"/>
</dbReference>
<dbReference type="PANTHER" id="PTHR20858:SF17">
    <property type="entry name" value="HYDROXYMETHYLPYRIMIDINE_PHOSPHOMETHYLPYRIMIDINE KINASE THI20-RELATED"/>
    <property type="match status" value="1"/>
</dbReference>
<comment type="caution">
    <text evidence="2">The sequence shown here is derived from an EMBL/GenBank/DDBJ whole genome shotgun (WGS) entry which is preliminary data.</text>
</comment>
<dbReference type="Pfam" id="PF08543">
    <property type="entry name" value="Phos_pyr_kin"/>
    <property type="match status" value="1"/>
</dbReference>
<reference evidence="3" key="1">
    <citation type="journal article" date="2022" name="ISME J.">
        <title>Genetic and phylogenetic analysis of dissimilatory iodate-reducing bacteria identifies potential niches across the world's oceans.</title>
        <authorList>
            <person name="Reyes-Umana V."/>
            <person name="Henning Z."/>
            <person name="Lee K."/>
            <person name="Barnum T.P."/>
            <person name="Coates J.D."/>
        </authorList>
    </citation>
    <scope>NUCLEOTIDE SEQUENCE [LARGE SCALE GENOMIC DNA]</scope>
    <source>
        <strain evidence="3">IR12</strain>
    </source>
</reference>